<dbReference type="EC" id="2.7.10.2" evidence="2"/>
<evidence type="ECO:0000256" key="12">
    <source>
        <dbReference type="PROSITE-ProRule" id="PRU00192"/>
    </source>
</evidence>
<keyword evidence="10" id="KW-0727">SH2 domain</keyword>
<evidence type="ECO:0000256" key="3">
    <source>
        <dbReference type="ARBA" id="ARBA00022443"/>
    </source>
</evidence>
<dbReference type="GO" id="GO:0004715">
    <property type="term" value="F:non-membrane spanning protein tyrosine kinase activity"/>
    <property type="evidence" value="ECO:0007669"/>
    <property type="project" value="UniProtKB-EC"/>
</dbReference>
<dbReference type="AlphaFoldDB" id="A0A673UU63"/>
<gene>
    <name evidence="15" type="primary">PTK6</name>
</gene>
<keyword evidence="6" id="KW-0808">Transferase</keyword>
<organism evidence="15 16">
    <name type="scientific">Suricata suricatta</name>
    <name type="common">Meerkat</name>
    <dbReference type="NCBI Taxonomy" id="37032"/>
    <lineage>
        <taxon>Eukaryota</taxon>
        <taxon>Metazoa</taxon>
        <taxon>Chordata</taxon>
        <taxon>Craniata</taxon>
        <taxon>Vertebrata</taxon>
        <taxon>Euteleostomi</taxon>
        <taxon>Mammalia</taxon>
        <taxon>Eutheria</taxon>
        <taxon>Laurasiatheria</taxon>
        <taxon>Carnivora</taxon>
        <taxon>Feliformia</taxon>
        <taxon>Herpestidae</taxon>
        <taxon>Suricata</taxon>
    </lineage>
</organism>
<evidence type="ECO:0000256" key="13">
    <source>
        <dbReference type="SAM" id="MobiDB-lite"/>
    </source>
</evidence>
<name>A0A673UU63_SURSU</name>
<keyword evidence="4" id="KW-0963">Cytoplasm</keyword>
<reference evidence="15 16" key="1">
    <citation type="submission" date="2019-05" db="EMBL/GenBank/DDBJ databases">
        <title>A Chromosome-scale Meerkat (S. suricatta) Genome Assembly.</title>
        <authorList>
            <person name="Dudchenko O."/>
            <person name="Lieberman Aiden E."/>
            <person name="Tung J."/>
            <person name="Barreiro L.B."/>
            <person name="Clutton-Brock T.H."/>
        </authorList>
    </citation>
    <scope>NUCLEOTIDE SEQUENCE [LARGE SCALE GENOMIC DNA]</scope>
</reference>
<keyword evidence="3 12" id="KW-0728">SH3 domain</keyword>
<keyword evidence="11" id="KW-0829">Tyrosine-protein kinase</keyword>
<evidence type="ECO:0000256" key="2">
    <source>
        <dbReference type="ARBA" id="ARBA00011903"/>
    </source>
</evidence>
<dbReference type="Proteomes" id="UP000472268">
    <property type="component" value="Chromosome 12"/>
</dbReference>
<evidence type="ECO:0000259" key="14">
    <source>
        <dbReference type="PROSITE" id="PS50002"/>
    </source>
</evidence>
<keyword evidence="16" id="KW-1185">Reference proteome</keyword>
<dbReference type="InterPro" id="IPR001452">
    <property type="entry name" value="SH3_domain"/>
</dbReference>
<sequence>MLSRGQPHPGPRYVGLWDFEARTDQELSFRAGDLLRVARHEEEWCWAVRLDEAGRALAEGYVPHSYLAEEETVESEPVGRPGCATLQDLEACWPAAPQPGRVLPQPVRAAGPPHRPEPVPWPPAHCALQEARAP</sequence>
<feature type="region of interest" description="Disordered" evidence="13">
    <location>
        <begin position="103"/>
        <end position="134"/>
    </location>
</feature>
<dbReference type="SUPFAM" id="SSF50044">
    <property type="entry name" value="SH3-domain"/>
    <property type="match status" value="1"/>
</dbReference>
<dbReference type="PRINTS" id="PR00452">
    <property type="entry name" value="SH3DOMAIN"/>
</dbReference>
<dbReference type="SMART" id="SM00326">
    <property type="entry name" value="SH3"/>
    <property type="match status" value="1"/>
</dbReference>
<dbReference type="PROSITE" id="PS50002">
    <property type="entry name" value="SH3"/>
    <property type="match status" value="1"/>
</dbReference>
<evidence type="ECO:0000256" key="1">
    <source>
        <dbReference type="ARBA" id="ARBA00004496"/>
    </source>
</evidence>
<keyword evidence="9" id="KW-0067">ATP-binding</keyword>
<evidence type="ECO:0000256" key="8">
    <source>
        <dbReference type="ARBA" id="ARBA00022777"/>
    </source>
</evidence>
<dbReference type="InterPro" id="IPR036028">
    <property type="entry name" value="SH3-like_dom_sf"/>
</dbReference>
<comment type="subcellular location">
    <subcellularLocation>
        <location evidence="1">Cytoplasm</location>
    </subcellularLocation>
</comment>
<accession>A0A673UU63</accession>
<proteinExistence type="predicted"/>
<feature type="domain" description="SH3" evidence="14">
    <location>
        <begin position="8"/>
        <end position="72"/>
    </location>
</feature>
<reference evidence="15" key="3">
    <citation type="submission" date="2025-09" db="UniProtKB">
        <authorList>
            <consortium name="Ensembl"/>
        </authorList>
    </citation>
    <scope>IDENTIFICATION</scope>
</reference>
<keyword evidence="7" id="KW-0547">Nucleotide-binding</keyword>
<keyword evidence="5" id="KW-0597">Phosphoprotein</keyword>
<dbReference type="Pfam" id="PF14604">
    <property type="entry name" value="SH3_9"/>
    <property type="match status" value="1"/>
</dbReference>
<protein>
    <recommendedName>
        <fullName evidence="2">non-specific protein-tyrosine kinase</fullName>
        <ecNumber evidence="2">2.7.10.2</ecNumber>
    </recommendedName>
</protein>
<reference evidence="15" key="2">
    <citation type="submission" date="2025-08" db="UniProtKB">
        <authorList>
            <consortium name="Ensembl"/>
        </authorList>
    </citation>
    <scope>IDENTIFICATION</scope>
</reference>
<evidence type="ECO:0000256" key="7">
    <source>
        <dbReference type="ARBA" id="ARBA00022741"/>
    </source>
</evidence>
<evidence type="ECO:0000313" key="16">
    <source>
        <dbReference type="Proteomes" id="UP000472268"/>
    </source>
</evidence>
<evidence type="ECO:0000256" key="10">
    <source>
        <dbReference type="ARBA" id="ARBA00022999"/>
    </source>
</evidence>
<evidence type="ECO:0000313" key="15">
    <source>
        <dbReference type="Ensembl" id="ENSSSUP00005024730.1"/>
    </source>
</evidence>
<evidence type="ECO:0000256" key="5">
    <source>
        <dbReference type="ARBA" id="ARBA00022553"/>
    </source>
</evidence>
<evidence type="ECO:0000256" key="4">
    <source>
        <dbReference type="ARBA" id="ARBA00022490"/>
    </source>
</evidence>
<dbReference type="FunFam" id="2.30.30.40:FF:000229">
    <property type="entry name" value="Tyrosine-protein kinase"/>
    <property type="match status" value="1"/>
</dbReference>
<evidence type="ECO:0000256" key="9">
    <source>
        <dbReference type="ARBA" id="ARBA00022840"/>
    </source>
</evidence>
<dbReference type="GO" id="GO:0005737">
    <property type="term" value="C:cytoplasm"/>
    <property type="evidence" value="ECO:0007669"/>
    <property type="project" value="UniProtKB-SubCell"/>
</dbReference>
<dbReference type="Ensembl" id="ENSSSUT00005028310.1">
    <property type="protein sequence ID" value="ENSSSUP00005024730.1"/>
    <property type="gene ID" value="ENSSSUG00005016001.1"/>
</dbReference>
<dbReference type="GO" id="GO:0005524">
    <property type="term" value="F:ATP binding"/>
    <property type="evidence" value="ECO:0007669"/>
    <property type="project" value="UniProtKB-KW"/>
</dbReference>
<dbReference type="Gene3D" id="2.30.30.40">
    <property type="entry name" value="SH3 Domains"/>
    <property type="match status" value="1"/>
</dbReference>
<keyword evidence="8" id="KW-0418">Kinase</keyword>
<evidence type="ECO:0000256" key="6">
    <source>
        <dbReference type="ARBA" id="ARBA00022679"/>
    </source>
</evidence>
<evidence type="ECO:0000256" key="11">
    <source>
        <dbReference type="ARBA" id="ARBA00023137"/>
    </source>
</evidence>